<evidence type="ECO:0000313" key="2">
    <source>
        <dbReference type="Proteomes" id="UP000265520"/>
    </source>
</evidence>
<feature type="non-terminal residue" evidence="1">
    <location>
        <position position="1"/>
    </location>
</feature>
<proteinExistence type="predicted"/>
<name>A0A392TN68_9FABA</name>
<dbReference type="EMBL" id="LXQA010612389">
    <property type="protein sequence ID" value="MCI62074.1"/>
    <property type="molecule type" value="Genomic_DNA"/>
</dbReference>
<comment type="caution">
    <text evidence="1">The sequence shown here is derived from an EMBL/GenBank/DDBJ whole genome shotgun (WGS) entry which is preliminary data.</text>
</comment>
<dbReference type="AlphaFoldDB" id="A0A392TN68"/>
<organism evidence="1 2">
    <name type="scientific">Trifolium medium</name>
    <dbReference type="NCBI Taxonomy" id="97028"/>
    <lineage>
        <taxon>Eukaryota</taxon>
        <taxon>Viridiplantae</taxon>
        <taxon>Streptophyta</taxon>
        <taxon>Embryophyta</taxon>
        <taxon>Tracheophyta</taxon>
        <taxon>Spermatophyta</taxon>
        <taxon>Magnoliopsida</taxon>
        <taxon>eudicotyledons</taxon>
        <taxon>Gunneridae</taxon>
        <taxon>Pentapetalae</taxon>
        <taxon>rosids</taxon>
        <taxon>fabids</taxon>
        <taxon>Fabales</taxon>
        <taxon>Fabaceae</taxon>
        <taxon>Papilionoideae</taxon>
        <taxon>50 kb inversion clade</taxon>
        <taxon>NPAAA clade</taxon>
        <taxon>Hologalegina</taxon>
        <taxon>IRL clade</taxon>
        <taxon>Trifolieae</taxon>
        <taxon>Trifolium</taxon>
    </lineage>
</organism>
<sequence>TMMCARKYLRSFLAAIIRAKAIFSICWYLNSGPDSAFDTKYTGLWFVPTSLTSTALTASVETTR</sequence>
<evidence type="ECO:0000313" key="1">
    <source>
        <dbReference type="EMBL" id="MCI62074.1"/>
    </source>
</evidence>
<dbReference type="Proteomes" id="UP000265520">
    <property type="component" value="Unassembled WGS sequence"/>
</dbReference>
<keyword evidence="2" id="KW-1185">Reference proteome</keyword>
<reference evidence="1 2" key="1">
    <citation type="journal article" date="2018" name="Front. Plant Sci.">
        <title>Red Clover (Trifolium pratense) and Zigzag Clover (T. medium) - A Picture of Genomic Similarities and Differences.</title>
        <authorList>
            <person name="Dluhosova J."/>
            <person name="Istvanek J."/>
            <person name="Nedelnik J."/>
            <person name="Repkova J."/>
        </authorList>
    </citation>
    <scope>NUCLEOTIDE SEQUENCE [LARGE SCALE GENOMIC DNA]</scope>
    <source>
        <strain evidence="2">cv. 10/8</strain>
        <tissue evidence="1">Leaf</tissue>
    </source>
</reference>
<accession>A0A392TN68</accession>
<protein>
    <submittedName>
        <fullName evidence="1">Uncharacterized protein</fullName>
    </submittedName>
</protein>